<accession>A0A317ZM24</accession>
<organism evidence="3 4">
    <name type="scientific">Coraliomargarita sinensis</name>
    <dbReference type="NCBI Taxonomy" id="2174842"/>
    <lineage>
        <taxon>Bacteria</taxon>
        <taxon>Pseudomonadati</taxon>
        <taxon>Verrucomicrobiota</taxon>
        <taxon>Opitutia</taxon>
        <taxon>Puniceicoccales</taxon>
        <taxon>Coraliomargaritaceae</taxon>
        <taxon>Coraliomargarita</taxon>
    </lineage>
</organism>
<feature type="domain" description="Methyltransferase" evidence="2">
    <location>
        <begin position="273"/>
        <end position="577"/>
    </location>
</feature>
<comment type="caution">
    <text evidence="3">The sequence shown here is derived from an EMBL/GenBank/DDBJ whole genome shotgun (WGS) entry which is preliminary data.</text>
</comment>
<dbReference type="Gene3D" id="3.40.50.150">
    <property type="entry name" value="Vaccinia Virus protein VP39"/>
    <property type="match status" value="1"/>
</dbReference>
<protein>
    <recommendedName>
        <fullName evidence="5">Methyltransferase</fullName>
    </recommendedName>
</protein>
<dbReference type="OrthoDB" id="9806902at2"/>
<dbReference type="InterPro" id="IPR051044">
    <property type="entry name" value="MAG_DAG_Lipase"/>
</dbReference>
<evidence type="ECO:0000313" key="4">
    <source>
        <dbReference type="Proteomes" id="UP000247099"/>
    </source>
</evidence>
<dbReference type="InterPro" id="IPR029058">
    <property type="entry name" value="AB_hydrolase_fold"/>
</dbReference>
<dbReference type="RefSeq" id="WP_110129979.1">
    <property type="nucleotide sequence ID" value="NZ_QHJQ01000002.1"/>
</dbReference>
<evidence type="ECO:0000259" key="1">
    <source>
        <dbReference type="Pfam" id="PF12146"/>
    </source>
</evidence>
<dbReference type="AlphaFoldDB" id="A0A317ZM24"/>
<dbReference type="InParanoid" id="A0A317ZM24"/>
<proteinExistence type="predicted"/>
<sequence>MSEWEKSEGNFTSWDGTELFFRSWEPKAPSDKAIIIVHRGHEHSGRAEQQVKDLGLTDFRAFSWDARGHGHSPGKRGFAESYYHLVKDLNAFVNFISQQHNIPIENIAILANSVGAVTTSAWVHDYAPRIRAMVLAAPAFRIRLYVPLAIPGLRLLLKVMPEAKISSYVKSKMLTHDPEQAKGYDADALITRDISVKVLLGLYDTATRIIDDAGAIETPTLVLTAGDDWVVKNAAQRKFFERLSSAVKTLKMYPGFFHAILYEKNRAEPMAEARRFILDAFEKPVEREHLIEADRSSFTQREYDFLRCAPPLWKKVYFGVQRSFLRSIGRLSKGVKIGCETGFDSGTSLDYVYENRARGTSILGRMIDRGYLNAIGWRGIRERGVNLQRCLSDEIRKRAQSGESIHILDIATGCGRYVLDAIKANPDIKITARLQDNTPHNVEAGTKLAAKLGIEGVEYRVGDAFDREALLKQSPKPDIVIVSGLYELFPQNSLIQDSLAGAAGALKEGGSLIYTSQPWHPQIETIARTCDNRDGKPWIMRRRTQAEMDELVHRVGLKKFRTEPDTFGIFSVSVAEKEEEIQSSS</sequence>
<dbReference type="Pfam" id="PF12146">
    <property type="entry name" value="Hydrolase_4"/>
    <property type="match status" value="1"/>
</dbReference>
<dbReference type="EMBL" id="QHJQ01000002">
    <property type="protein sequence ID" value="PXA04978.1"/>
    <property type="molecule type" value="Genomic_DNA"/>
</dbReference>
<dbReference type="SUPFAM" id="SSF53474">
    <property type="entry name" value="alpha/beta-Hydrolases"/>
    <property type="match status" value="1"/>
</dbReference>
<dbReference type="Gene3D" id="3.40.50.1820">
    <property type="entry name" value="alpha/beta hydrolase"/>
    <property type="match status" value="1"/>
</dbReference>
<dbReference type="InterPro" id="IPR022744">
    <property type="entry name" value="MeTrfase_dom_put"/>
</dbReference>
<dbReference type="SUPFAM" id="SSF53335">
    <property type="entry name" value="S-adenosyl-L-methionine-dependent methyltransferases"/>
    <property type="match status" value="1"/>
</dbReference>
<reference evidence="3 4" key="1">
    <citation type="submission" date="2018-05" db="EMBL/GenBank/DDBJ databases">
        <title>Coraliomargarita sinensis sp. nov., isolated from a marine solar saltern.</title>
        <authorList>
            <person name="Zhou L.Y."/>
        </authorList>
    </citation>
    <scope>NUCLEOTIDE SEQUENCE [LARGE SCALE GENOMIC DNA]</scope>
    <source>
        <strain evidence="3 4">WN38</strain>
    </source>
</reference>
<evidence type="ECO:0000259" key="2">
    <source>
        <dbReference type="Pfam" id="PF12147"/>
    </source>
</evidence>
<dbReference type="InterPro" id="IPR029063">
    <property type="entry name" value="SAM-dependent_MTases_sf"/>
</dbReference>
<evidence type="ECO:0008006" key="5">
    <source>
        <dbReference type="Google" id="ProtNLM"/>
    </source>
</evidence>
<dbReference type="CDD" id="cd02440">
    <property type="entry name" value="AdoMet_MTases"/>
    <property type="match status" value="1"/>
</dbReference>
<dbReference type="InterPro" id="IPR022742">
    <property type="entry name" value="Hydrolase_4"/>
</dbReference>
<dbReference type="FunCoup" id="A0A317ZM24">
    <property type="interactions" value="99"/>
</dbReference>
<dbReference type="PANTHER" id="PTHR11614">
    <property type="entry name" value="PHOSPHOLIPASE-RELATED"/>
    <property type="match status" value="1"/>
</dbReference>
<dbReference type="Proteomes" id="UP000247099">
    <property type="component" value="Unassembled WGS sequence"/>
</dbReference>
<keyword evidence="4" id="KW-1185">Reference proteome</keyword>
<feature type="domain" description="Serine aminopeptidase S33" evidence="1">
    <location>
        <begin position="30"/>
        <end position="265"/>
    </location>
</feature>
<gene>
    <name evidence="3" type="ORF">DDZ13_03150</name>
</gene>
<dbReference type="Pfam" id="PF12147">
    <property type="entry name" value="Methyltransf_20"/>
    <property type="match status" value="1"/>
</dbReference>
<evidence type="ECO:0000313" key="3">
    <source>
        <dbReference type="EMBL" id="PXA04978.1"/>
    </source>
</evidence>
<name>A0A317ZM24_9BACT</name>
<dbReference type="FunFam" id="3.40.50.1820:FF:000201">
    <property type="entry name" value="Alpha/beta fold hydrolase"/>
    <property type="match status" value="1"/>
</dbReference>